<evidence type="ECO:0000256" key="3">
    <source>
        <dbReference type="ARBA" id="ARBA00023242"/>
    </source>
</evidence>
<evidence type="ECO:0000256" key="1">
    <source>
        <dbReference type="ARBA" id="ARBA00004123"/>
    </source>
</evidence>
<dbReference type="InterPro" id="IPR028942">
    <property type="entry name" value="WHIM1_dom"/>
</dbReference>
<dbReference type="Proteomes" id="UP000268321">
    <property type="component" value="Unassembled WGS sequence"/>
</dbReference>
<dbReference type="Pfam" id="PF10537">
    <property type="entry name" value="WAC_Acf1_DNA_bd"/>
    <property type="match status" value="1"/>
</dbReference>
<accession>A0A4P9ZJC1</accession>
<dbReference type="GO" id="GO:0000781">
    <property type="term" value="C:chromosome, telomeric region"/>
    <property type="evidence" value="ECO:0007669"/>
    <property type="project" value="GOC"/>
</dbReference>
<protein>
    <recommendedName>
        <fullName evidence="7">WAC domain-containing protein</fullName>
    </recommendedName>
</protein>
<gene>
    <name evidence="8" type="ORF">METBISCDRAFT_12063</name>
</gene>
<feature type="region of interest" description="Disordered" evidence="6">
    <location>
        <begin position="498"/>
        <end position="577"/>
    </location>
</feature>
<evidence type="ECO:0000259" key="7">
    <source>
        <dbReference type="PROSITE" id="PS51136"/>
    </source>
</evidence>
<keyword evidence="3 4" id="KW-0539">Nucleus</keyword>
<evidence type="ECO:0000256" key="6">
    <source>
        <dbReference type="SAM" id="MobiDB-lite"/>
    </source>
</evidence>
<feature type="region of interest" description="Disordered" evidence="6">
    <location>
        <begin position="1090"/>
        <end position="1109"/>
    </location>
</feature>
<dbReference type="EMBL" id="ML004431">
    <property type="protein sequence ID" value="RKP32481.1"/>
    <property type="molecule type" value="Genomic_DNA"/>
</dbReference>
<dbReference type="PANTHER" id="PTHR32075">
    <property type="entry name" value="ISWI CHROMATIN-REMODELING COMPLEX SUBUNIT YPL216W-RELATED"/>
    <property type="match status" value="1"/>
</dbReference>
<proteinExistence type="predicted"/>
<dbReference type="Pfam" id="PF15613">
    <property type="entry name" value="WSD"/>
    <property type="match status" value="1"/>
</dbReference>
<feature type="coiled-coil region" evidence="5">
    <location>
        <begin position="773"/>
        <end position="800"/>
    </location>
</feature>
<dbReference type="PROSITE" id="PS51136">
    <property type="entry name" value="WAC"/>
    <property type="match status" value="1"/>
</dbReference>
<dbReference type="InterPro" id="IPR013136">
    <property type="entry name" value="WSTF_Acf1_Cbp146"/>
</dbReference>
<dbReference type="InterPro" id="IPR028941">
    <property type="entry name" value="WHIM2_dom"/>
</dbReference>
<feature type="domain" description="WAC" evidence="7">
    <location>
        <begin position="23"/>
        <end position="138"/>
    </location>
</feature>
<dbReference type="OrthoDB" id="332390at2759"/>
<dbReference type="GO" id="GO:0031509">
    <property type="term" value="P:subtelomeric heterochromatin formation"/>
    <property type="evidence" value="ECO:0007669"/>
    <property type="project" value="TreeGrafter"/>
</dbReference>
<feature type="compositionally biased region" description="Acidic residues" evidence="6">
    <location>
        <begin position="831"/>
        <end position="850"/>
    </location>
</feature>
<feature type="compositionally biased region" description="Basic and acidic residues" evidence="6">
    <location>
        <begin position="512"/>
        <end position="532"/>
    </location>
</feature>
<evidence type="ECO:0000313" key="9">
    <source>
        <dbReference type="Proteomes" id="UP000268321"/>
    </source>
</evidence>
<keyword evidence="2 5" id="KW-0175">Coiled coil</keyword>
<dbReference type="GO" id="GO:0000785">
    <property type="term" value="C:chromatin"/>
    <property type="evidence" value="ECO:0007669"/>
    <property type="project" value="UniProtKB-ARBA"/>
</dbReference>
<name>A0A4P9ZJC1_9ASCO</name>
<feature type="compositionally biased region" description="Basic residues" evidence="6">
    <location>
        <begin position="278"/>
        <end position="288"/>
    </location>
</feature>
<evidence type="ECO:0000313" key="8">
    <source>
        <dbReference type="EMBL" id="RKP32481.1"/>
    </source>
</evidence>
<feature type="coiled-coil region" evidence="5">
    <location>
        <begin position="359"/>
        <end position="400"/>
    </location>
</feature>
<feature type="compositionally biased region" description="Basic and acidic residues" evidence="6">
    <location>
        <begin position="1099"/>
        <end position="1109"/>
    </location>
</feature>
<dbReference type="GO" id="GO:0005634">
    <property type="term" value="C:nucleus"/>
    <property type="evidence" value="ECO:0007669"/>
    <property type="project" value="UniProtKB-SubCell"/>
</dbReference>
<keyword evidence="9" id="KW-1185">Reference proteome</keyword>
<sequence length="1195" mass="138191">MVLYIKRQVTIQRPRPIPEDLSMQIFIIPQTREWFVEYDDYLARMDFYKRRKFVCEITGSSGLTYFEAYASEQKEYAETDANFPEALREHILKFLLFNKITRLDLLVDKIYLLFKNEYFPGEEVYVKKIFTTTSETKKGIPAIAQPDNPNVHSYISTVKQRGVIREKVQYSNSSDTKYFVSIIGKDSQVSATNQQISRDRNHFTKWLIKVFIKMTVTRSYMSGSSWVVKKKYAKKYRILREFPEDFKQYEASTPTGSVIYDDDYEILGLTNPADQGQKKSRGKYKHRGSNANPKHELRLKFPTHHLPATIQKEILENNFLTMSSFQPSKRTLVEDLTLQFDLQTARPSPLLLFLPENALELHKSIADELEEELSALNDEIKTEEAQEQKVDTERRKLQSRIAALRKGSLARTQEALECWMFLNIYHSVLKLDTFTFDDFLYAMSWNAKQFKSFGRCELLDEIWCAVLSAIVSNQMPSSKVVEDSDKIDGLQVTLPPKLAQLTRSNGKDDDDMQNHDKGSDSDTEHKNSKLETDNFEDDSDADELKARQILPKSENGKPEEEGNGAADEQEEKSDKQMNLSHNAYLVMKYRGIPWYERLRKRNFKDGNWQTIVLGVLSMVEYVPEFYNTIQEAYNTFAPNTGQQASPATVLNQFYHCVSLELRLKILQILVSLVVTGSLVRNYIEECLESTTSYRREKLDIYKDLKAAIEHANKIHVDIYERLMDGANNATDPALWSLFTRKKHRLNLSGYEMTEYEKDLLSKDSSFQEVWDQREAAIVKIKELKVEKKRAEMQISQIDCQRVTLLGKDRHYNRYWWFENNGLPNLHSSSAQEDDDEQQDSESEDDFDDKDDSQAETYLMGRLWIQGPYAMDVNAHMNLTPEAARKIAVQFDEEVEAMQKTKQEFGGTLPNKQEPEHLDLEDGGAPLKVMDFHSLPKCTVLEAKKLGSTFGKDSILLDSSELVDRLGAVSGGTKPQDIGLLRRKFIEESPVPLLTGDQWMYFDRTEDLEQLIEWLNPWGKRESLLRKELLRVKEGAMSSVIARRKALWLDRVPKEDIDIEAEIEAVEARIQQKSSTDAGTDATIVKEEVTEETGMKRGRRNGEAPNKRQRTVEETLKAGSLTDLSCLLTELQEKRKEMRRTNQLSRVLEWVNSRARDECNKSLYEGGDKSKEKQKKKKDRVQSTTRPVIRHSIVRL</sequence>
<dbReference type="Pfam" id="PF15612">
    <property type="entry name" value="WHIM1"/>
    <property type="match status" value="1"/>
</dbReference>
<feature type="compositionally biased region" description="Basic and acidic residues" evidence="6">
    <location>
        <begin position="1160"/>
        <end position="1170"/>
    </location>
</feature>
<dbReference type="Pfam" id="PF02791">
    <property type="entry name" value="DDT"/>
    <property type="match status" value="1"/>
</dbReference>
<evidence type="ECO:0000256" key="5">
    <source>
        <dbReference type="SAM" id="Coils"/>
    </source>
</evidence>
<dbReference type="AlphaFoldDB" id="A0A4P9ZJC1"/>
<feature type="region of interest" description="Disordered" evidence="6">
    <location>
        <begin position="1160"/>
        <end position="1195"/>
    </location>
</feature>
<feature type="region of interest" description="Disordered" evidence="6">
    <location>
        <begin position="826"/>
        <end position="850"/>
    </location>
</feature>
<evidence type="ECO:0000256" key="4">
    <source>
        <dbReference type="PROSITE-ProRule" id="PRU00475"/>
    </source>
</evidence>
<organism evidence="8 9">
    <name type="scientific">Metschnikowia bicuspidata</name>
    <dbReference type="NCBI Taxonomy" id="27322"/>
    <lineage>
        <taxon>Eukaryota</taxon>
        <taxon>Fungi</taxon>
        <taxon>Dikarya</taxon>
        <taxon>Ascomycota</taxon>
        <taxon>Saccharomycotina</taxon>
        <taxon>Pichiomycetes</taxon>
        <taxon>Metschnikowiaceae</taxon>
        <taxon>Metschnikowia</taxon>
    </lineage>
</organism>
<feature type="region of interest" description="Disordered" evidence="6">
    <location>
        <begin position="271"/>
        <end position="293"/>
    </location>
</feature>
<comment type="subcellular location">
    <subcellularLocation>
        <location evidence="1 4">Nucleus</location>
    </subcellularLocation>
</comment>
<dbReference type="PANTHER" id="PTHR32075:SF6">
    <property type="entry name" value="ISWI CHROMATIN-REMODELING COMPLEX SUBUNIT YPL216W-RELATED"/>
    <property type="match status" value="1"/>
</dbReference>
<reference evidence="9" key="1">
    <citation type="journal article" date="2018" name="Nat. Microbiol.">
        <title>Leveraging single-cell genomics to expand the fungal tree of life.</title>
        <authorList>
            <person name="Ahrendt S.R."/>
            <person name="Quandt C.A."/>
            <person name="Ciobanu D."/>
            <person name="Clum A."/>
            <person name="Salamov A."/>
            <person name="Andreopoulos B."/>
            <person name="Cheng J.F."/>
            <person name="Woyke T."/>
            <person name="Pelin A."/>
            <person name="Henrissat B."/>
            <person name="Reynolds N.K."/>
            <person name="Benny G.L."/>
            <person name="Smith M.E."/>
            <person name="James T.Y."/>
            <person name="Grigoriev I.V."/>
        </authorList>
    </citation>
    <scope>NUCLEOTIDE SEQUENCE [LARGE SCALE GENOMIC DNA]</scope>
    <source>
        <strain evidence="9">Baker2002</strain>
    </source>
</reference>
<dbReference type="InterPro" id="IPR018501">
    <property type="entry name" value="DDT_dom"/>
</dbReference>
<evidence type="ECO:0000256" key="2">
    <source>
        <dbReference type="ARBA" id="ARBA00023054"/>
    </source>
</evidence>